<dbReference type="PANTHER" id="PTHR30602">
    <property type="entry name" value="AMINO-ACID ACETYLTRANSFERASE"/>
    <property type="match status" value="1"/>
</dbReference>
<evidence type="ECO:0000256" key="2">
    <source>
        <dbReference type="ARBA" id="ARBA00009145"/>
    </source>
</evidence>
<proteinExistence type="inferred from homology"/>
<dbReference type="GO" id="GO:0006526">
    <property type="term" value="P:L-arginine biosynthetic process"/>
    <property type="evidence" value="ECO:0007669"/>
    <property type="project" value="UniProtKB-UniRule"/>
</dbReference>
<evidence type="ECO:0000256" key="7">
    <source>
        <dbReference type="ARBA" id="ARBA00048372"/>
    </source>
</evidence>
<keyword evidence="4 8" id="KW-0028">Amino-acid biosynthesis</keyword>
<comment type="catalytic activity">
    <reaction evidence="7 8">
        <text>L-glutamate + acetyl-CoA = N-acetyl-L-glutamate + CoA + H(+)</text>
        <dbReference type="Rhea" id="RHEA:24292"/>
        <dbReference type="ChEBI" id="CHEBI:15378"/>
        <dbReference type="ChEBI" id="CHEBI:29985"/>
        <dbReference type="ChEBI" id="CHEBI:44337"/>
        <dbReference type="ChEBI" id="CHEBI:57287"/>
        <dbReference type="ChEBI" id="CHEBI:57288"/>
        <dbReference type="EC" id="2.3.1.1"/>
    </reaction>
</comment>
<dbReference type="GO" id="GO:0005737">
    <property type="term" value="C:cytoplasm"/>
    <property type="evidence" value="ECO:0007669"/>
    <property type="project" value="UniProtKB-SubCell"/>
</dbReference>
<evidence type="ECO:0000256" key="1">
    <source>
        <dbReference type="ARBA" id="ARBA00004925"/>
    </source>
</evidence>
<evidence type="ECO:0000313" key="11">
    <source>
        <dbReference type="Proteomes" id="UP000308891"/>
    </source>
</evidence>
<reference evidence="10 11" key="1">
    <citation type="submission" date="2019-04" db="EMBL/GenBank/DDBJ databases">
        <title>Crenobacter sp. nov.</title>
        <authorList>
            <person name="Shi S."/>
        </authorList>
    </citation>
    <scope>NUCLEOTIDE SEQUENCE [LARGE SCALE GENOMIC DNA]</scope>
    <source>
        <strain evidence="10 11">GY 70310</strain>
    </source>
</reference>
<comment type="miscellaneous">
    <text evidence="8">In bacteria which possess the bifunctional enzyme ornithine acetyltransferase/N-acetylglutamate synthase (ArgJ), ArgA fulfills an anaplerotic role.</text>
</comment>
<dbReference type="CDD" id="cd04237">
    <property type="entry name" value="AAK_NAGS-ABP"/>
    <property type="match status" value="1"/>
</dbReference>
<dbReference type="InterPro" id="IPR000182">
    <property type="entry name" value="GNAT_dom"/>
</dbReference>
<dbReference type="InterPro" id="IPR036393">
    <property type="entry name" value="AceGlu_kinase-like_sf"/>
</dbReference>
<keyword evidence="8" id="KW-0963">Cytoplasm</keyword>
<comment type="subcellular location">
    <subcellularLocation>
        <location evidence="8">Cytoplasm</location>
    </subcellularLocation>
</comment>
<dbReference type="EMBL" id="STGJ01000009">
    <property type="protein sequence ID" value="TIC82401.1"/>
    <property type="molecule type" value="Genomic_DNA"/>
</dbReference>
<dbReference type="OrthoDB" id="9802238at2"/>
<dbReference type="Gene3D" id="3.40.1160.10">
    <property type="entry name" value="Acetylglutamate kinase-like"/>
    <property type="match status" value="1"/>
</dbReference>
<dbReference type="AlphaFoldDB" id="A0A4T0UUI2"/>
<gene>
    <name evidence="8" type="primary">argA</name>
    <name evidence="10" type="ORF">E5K04_09610</name>
</gene>
<sequence length="435" mass="47735">MLQPEFVLAFREAAPYINAFRGKTFVVAVSGECLAAGDFPRLAQDLNLLVSLGVRIVLVHGIRPQIDAQLALRGVERRFHANRRITDAQTLACVKAAIGEARHTLEAQLSMGMPNSPMHGAHLRVASGNFVIAKPLGVLDGVDMQYSGQVRRIDASAIASKLEGGELVLLSPIGYSPTGEAFNLTMEELAYHSALSLGAEKLIFMVGSAGLIDRGGHFHGSITCDEARALLEQGLRSDEVATCLPWAIRATEDGVRRAHLVDGNEDGALLVELFTHYGSGTMIVRDELVKLREANIDDIGDLLALIGPLEEQGVLVRRSREHLEMDVDHFTLLEHDGKVFGCVALYPFPDERMGELACLVVAPERRASGFGDKLLEHVEKRCRASGIDTLFVLTTRTAHWFVERGFEEKPPAILPLRKRELYNGQRRSKVLVKPL</sequence>
<accession>A0A4T0UUI2</accession>
<dbReference type="RefSeq" id="WP_136553444.1">
    <property type="nucleotide sequence ID" value="NZ_STGJ01000009.1"/>
</dbReference>
<dbReference type="InterPro" id="IPR033719">
    <property type="entry name" value="NAGS_kin"/>
</dbReference>
<evidence type="ECO:0000259" key="9">
    <source>
        <dbReference type="PROSITE" id="PS51186"/>
    </source>
</evidence>
<dbReference type="PANTHER" id="PTHR30602:SF12">
    <property type="entry name" value="AMINO-ACID ACETYLTRANSFERASE NAGS1, CHLOROPLASTIC-RELATED"/>
    <property type="match status" value="1"/>
</dbReference>
<dbReference type="HAMAP" id="MF_01105">
    <property type="entry name" value="N_acetyl_glu_synth"/>
    <property type="match status" value="1"/>
</dbReference>
<dbReference type="SUPFAM" id="SSF55729">
    <property type="entry name" value="Acyl-CoA N-acyltransferases (Nat)"/>
    <property type="match status" value="1"/>
</dbReference>
<dbReference type="NCBIfam" id="TIGR01890">
    <property type="entry name" value="N-Ac-Glu-synth"/>
    <property type="match status" value="1"/>
</dbReference>
<evidence type="ECO:0000256" key="4">
    <source>
        <dbReference type="ARBA" id="ARBA00022605"/>
    </source>
</evidence>
<dbReference type="EC" id="2.3.1.1" evidence="8"/>
<evidence type="ECO:0000256" key="6">
    <source>
        <dbReference type="ARBA" id="ARBA00023315"/>
    </source>
</evidence>
<dbReference type="NCBIfam" id="NF003641">
    <property type="entry name" value="PRK05279.1"/>
    <property type="match status" value="1"/>
</dbReference>
<dbReference type="GO" id="GO:0004042">
    <property type="term" value="F:L-glutamate N-acetyltransferase activity"/>
    <property type="evidence" value="ECO:0007669"/>
    <property type="project" value="UniProtKB-UniRule"/>
</dbReference>
<name>A0A4T0UUI2_9NEIS</name>
<keyword evidence="6 8" id="KW-0012">Acyltransferase</keyword>
<protein>
    <recommendedName>
        <fullName evidence="8">Amino-acid acetyltransferase</fullName>
        <ecNumber evidence="8">2.3.1.1</ecNumber>
    </recommendedName>
    <alternativeName>
        <fullName evidence="8">N-acetylglutamate synthase</fullName>
        <shortName evidence="8">AGS</shortName>
        <shortName evidence="8">NAGS</shortName>
    </alternativeName>
</protein>
<feature type="domain" description="N-acetyltransferase" evidence="9">
    <location>
        <begin position="289"/>
        <end position="435"/>
    </location>
</feature>
<dbReference type="Pfam" id="PF00583">
    <property type="entry name" value="Acetyltransf_1"/>
    <property type="match status" value="1"/>
</dbReference>
<dbReference type="UniPathway" id="UPA00068">
    <property type="reaction ID" value="UER00106"/>
</dbReference>
<evidence type="ECO:0000256" key="3">
    <source>
        <dbReference type="ARBA" id="ARBA00022571"/>
    </source>
</evidence>
<dbReference type="InterPro" id="IPR016181">
    <property type="entry name" value="Acyl_CoA_acyltransferase"/>
</dbReference>
<evidence type="ECO:0000256" key="5">
    <source>
        <dbReference type="ARBA" id="ARBA00022679"/>
    </source>
</evidence>
<dbReference type="Pfam" id="PF00696">
    <property type="entry name" value="AA_kinase"/>
    <property type="match status" value="1"/>
</dbReference>
<dbReference type="SUPFAM" id="SSF53633">
    <property type="entry name" value="Carbamate kinase-like"/>
    <property type="match status" value="1"/>
</dbReference>
<dbReference type="PROSITE" id="PS51186">
    <property type="entry name" value="GNAT"/>
    <property type="match status" value="1"/>
</dbReference>
<comment type="similarity">
    <text evidence="2 8">Belongs to the acetyltransferase family. ArgA subfamily.</text>
</comment>
<keyword evidence="5 8" id="KW-0808">Transferase</keyword>
<evidence type="ECO:0000256" key="8">
    <source>
        <dbReference type="HAMAP-Rule" id="MF_01105"/>
    </source>
</evidence>
<dbReference type="CDD" id="cd04301">
    <property type="entry name" value="NAT_SF"/>
    <property type="match status" value="1"/>
</dbReference>
<dbReference type="Gene3D" id="3.40.630.30">
    <property type="match status" value="1"/>
</dbReference>
<keyword evidence="11" id="KW-1185">Reference proteome</keyword>
<organism evidence="10 11">
    <name type="scientific">Crenobacter intestini</name>
    <dbReference type="NCBI Taxonomy" id="2563443"/>
    <lineage>
        <taxon>Bacteria</taxon>
        <taxon>Pseudomonadati</taxon>
        <taxon>Pseudomonadota</taxon>
        <taxon>Betaproteobacteria</taxon>
        <taxon>Neisseriales</taxon>
        <taxon>Neisseriaceae</taxon>
        <taxon>Crenobacter</taxon>
    </lineage>
</organism>
<dbReference type="PIRSF" id="PIRSF000423">
    <property type="entry name" value="ArgA"/>
    <property type="match status" value="1"/>
</dbReference>
<comment type="pathway">
    <text evidence="1 8">Amino-acid biosynthesis; L-arginine biosynthesis; N(2)-acetyl-L-ornithine from L-glutamate: step 1/4.</text>
</comment>
<dbReference type="Proteomes" id="UP000308891">
    <property type="component" value="Unassembled WGS sequence"/>
</dbReference>
<evidence type="ECO:0000313" key="10">
    <source>
        <dbReference type="EMBL" id="TIC82401.1"/>
    </source>
</evidence>
<dbReference type="InterPro" id="IPR010167">
    <property type="entry name" value="NH2A_AcTrfase"/>
</dbReference>
<keyword evidence="3 8" id="KW-0055">Arginine biosynthesis</keyword>
<dbReference type="InterPro" id="IPR001048">
    <property type="entry name" value="Asp/Glu/Uridylate_kinase"/>
</dbReference>
<comment type="caution">
    <text evidence="10">The sequence shown here is derived from an EMBL/GenBank/DDBJ whole genome shotgun (WGS) entry which is preliminary data.</text>
</comment>